<gene>
    <name evidence="2" type="ORF">DFR87_04705</name>
</gene>
<protein>
    <submittedName>
        <fullName evidence="2">Uncharacterized protein</fullName>
    </submittedName>
</protein>
<dbReference type="EMBL" id="CP029287">
    <property type="protein sequence ID" value="AWR99111.1"/>
    <property type="molecule type" value="Genomic_DNA"/>
</dbReference>
<dbReference type="KEGG" id="mhk:DFR87_04705"/>
<proteinExistence type="predicted"/>
<evidence type="ECO:0000313" key="3">
    <source>
        <dbReference type="Proteomes" id="UP000247586"/>
    </source>
</evidence>
<keyword evidence="1" id="KW-1133">Transmembrane helix</keyword>
<keyword evidence="1" id="KW-0812">Transmembrane</keyword>
<sequence length="92" mass="9846">MIQRVLLPVLGGLGLLDVLTTVIGLQNGYTEENAFLHVLQGDPLALAITMILLKAVAIIGAVYLMRKSMILPALLLIGLFALADVSNMLTLF</sequence>
<dbReference type="AlphaFoldDB" id="A0A2U9ISS2"/>
<dbReference type="RefSeq" id="WP_054836645.1">
    <property type="nucleotide sequence ID" value="NZ_BBBA01000008.1"/>
</dbReference>
<dbReference type="GeneID" id="36834617"/>
<accession>A0A2U9ISS2</accession>
<evidence type="ECO:0000256" key="1">
    <source>
        <dbReference type="SAM" id="Phobius"/>
    </source>
</evidence>
<reference evidence="2" key="1">
    <citation type="submission" date="2018-05" db="EMBL/GenBank/DDBJ databases">
        <title>Complete Genome Sequences of Extremely Thermoacidophilic, Metal-Mobilizing Type-Strain Members of the Archaeal Family Sulfolobaceae: Acidianus brierleyi DSM-1651T, Acidianus sulfidivorans DSM-18786T, Metallosphaera hakonensis DSM-7519T, and Metallosphaera prunae DSM-10039T.</title>
        <authorList>
            <person name="Counts J.A."/>
            <person name="Kelly R.M."/>
        </authorList>
    </citation>
    <scope>NUCLEOTIDE SEQUENCE [LARGE SCALE GENOMIC DNA]</scope>
    <source>
        <strain evidence="2">HO1-1</strain>
    </source>
</reference>
<feature type="transmembrane region" description="Helical" evidence="1">
    <location>
        <begin position="71"/>
        <end position="89"/>
    </location>
</feature>
<dbReference type="OrthoDB" id="34576at2157"/>
<organism evidence="2 3">
    <name type="scientific">Metallosphaera hakonensis JCM 8857 = DSM 7519</name>
    <dbReference type="NCBI Taxonomy" id="1293036"/>
    <lineage>
        <taxon>Archaea</taxon>
        <taxon>Thermoproteota</taxon>
        <taxon>Thermoprotei</taxon>
        <taxon>Sulfolobales</taxon>
        <taxon>Sulfolobaceae</taxon>
        <taxon>Metallosphaera</taxon>
    </lineage>
</organism>
<name>A0A2U9ISS2_9CREN</name>
<evidence type="ECO:0000313" key="2">
    <source>
        <dbReference type="EMBL" id="AWR99111.1"/>
    </source>
</evidence>
<feature type="transmembrane region" description="Helical" evidence="1">
    <location>
        <begin position="44"/>
        <end position="64"/>
    </location>
</feature>
<keyword evidence="3" id="KW-1185">Reference proteome</keyword>
<keyword evidence="1" id="KW-0472">Membrane</keyword>
<dbReference type="Proteomes" id="UP000247586">
    <property type="component" value="Chromosome"/>
</dbReference>